<evidence type="ECO:0000313" key="2">
    <source>
        <dbReference type="EMBL" id="CAG6785585.1"/>
    </source>
</evidence>
<organism evidence="2">
    <name type="scientific">Cacopsylla melanoneura</name>
    <dbReference type="NCBI Taxonomy" id="428564"/>
    <lineage>
        <taxon>Eukaryota</taxon>
        <taxon>Metazoa</taxon>
        <taxon>Ecdysozoa</taxon>
        <taxon>Arthropoda</taxon>
        <taxon>Hexapoda</taxon>
        <taxon>Insecta</taxon>
        <taxon>Pterygota</taxon>
        <taxon>Neoptera</taxon>
        <taxon>Paraneoptera</taxon>
        <taxon>Hemiptera</taxon>
        <taxon>Sternorrhyncha</taxon>
        <taxon>Psylloidea</taxon>
        <taxon>Psyllidae</taxon>
        <taxon>Psyllinae</taxon>
        <taxon>Cacopsylla</taxon>
    </lineage>
</organism>
<protein>
    <submittedName>
        <fullName evidence="2">Uncharacterized protein</fullName>
    </submittedName>
</protein>
<proteinExistence type="predicted"/>
<feature type="transmembrane region" description="Helical" evidence="1">
    <location>
        <begin position="36"/>
        <end position="54"/>
    </location>
</feature>
<keyword evidence="1" id="KW-0812">Transmembrane</keyword>
<sequence>MALTDCSSFSTSFLLFHCMSIDSCLAFTKNFFVSSFFLFSASSIALISSLTRLISRIPSLVSVLLIRSLSSRSSLRVCVTCLKFSFFLRILSCFSLSFSFSNCRTF</sequence>
<evidence type="ECO:0000256" key="1">
    <source>
        <dbReference type="SAM" id="Phobius"/>
    </source>
</evidence>
<keyword evidence="1" id="KW-1133">Transmembrane helix</keyword>
<dbReference type="EMBL" id="HBUF01644416">
    <property type="protein sequence ID" value="CAG6785585.1"/>
    <property type="molecule type" value="Transcribed_RNA"/>
</dbReference>
<accession>A0A8D9BI20</accession>
<dbReference type="AlphaFoldDB" id="A0A8D9BI20"/>
<keyword evidence="1" id="KW-0472">Membrane</keyword>
<reference evidence="2" key="1">
    <citation type="submission" date="2021-05" db="EMBL/GenBank/DDBJ databases">
        <authorList>
            <person name="Alioto T."/>
            <person name="Alioto T."/>
            <person name="Gomez Garrido J."/>
        </authorList>
    </citation>
    <scope>NUCLEOTIDE SEQUENCE</scope>
</reference>
<name>A0A8D9BI20_9HEMI</name>